<sequence length="280" mass="31447">MLETNALQDYTEVLSFRLWQSPDQLRALLTRKEIDLTAAPVNLPALMFNLGEKVKLLNISVWGILWLVSSDPDVKGFDDLKGKELLVPFQRDLPSVLLDTLLAARNTGQETVKLRPVRDAQDAITLMLSGKGQHALLVEPMAAMLLWRNRQQGERELFRVQSLEEAWRETFPNKAELPQAGLMANSNVAQDTELLKAVDKAYAESARWCKSNTLACAEMVNRHIPHLPVPAVEEAIRVTRLESLSANQIRPQLENLYGLLGKRFPKAVGNKMPAVEFYGP</sequence>
<dbReference type="Proteomes" id="UP000635316">
    <property type="component" value="Unassembled WGS sequence"/>
</dbReference>
<dbReference type="EMBL" id="JAENGP010000002">
    <property type="protein sequence ID" value="MBK1780073.1"/>
    <property type="molecule type" value="Genomic_DNA"/>
</dbReference>
<reference evidence="1 2" key="1">
    <citation type="submission" date="2020-12" db="EMBL/GenBank/DDBJ databases">
        <authorList>
            <person name="Lu T."/>
            <person name="Wang Q."/>
            <person name="Han X."/>
        </authorList>
    </citation>
    <scope>NUCLEOTIDE SEQUENCE [LARGE SCALE GENOMIC DNA]</scope>
    <source>
        <strain evidence="1 2">WQ 585</strain>
    </source>
</reference>
<dbReference type="PANTHER" id="PTHR30024:SF46">
    <property type="entry name" value="ABC TRANSPORTER, SUBSTRATE-BINDING LIPOPROTEIN"/>
    <property type="match status" value="1"/>
</dbReference>
<dbReference type="PIRSF" id="PIRSF027386">
    <property type="entry name" value="UCP027386_ABC_sbc_TM0202"/>
    <property type="match status" value="1"/>
</dbReference>
<comment type="caution">
    <text evidence="1">The sequence shown here is derived from an EMBL/GenBank/DDBJ whole genome shotgun (WGS) entry which is preliminary data.</text>
</comment>
<dbReference type="PANTHER" id="PTHR30024">
    <property type="entry name" value="ALIPHATIC SULFONATES-BINDING PROTEIN-RELATED"/>
    <property type="match status" value="1"/>
</dbReference>
<evidence type="ECO:0000313" key="2">
    <source>
        <dbReference type="Proteomes" id="UP000635316"/>
    </source>
</evidence>
<dbReference type="SUPFAM" id="SSF53850">
    <property type="entry name" value="Periplasmic binding protein-like II"/>
    <property type="match status" value="1"/>
</dbReference>
<dbReference type="InterPro" id="IPR027024">
    <property type="entry name" value="UCP027386_ABC_sbc_TM0202"/>
</dbReference>
<evidence type="ECO:0000313" key="1">
    <source>
        <dbReference type="EMBL" id="MBK1780073.1"/>
    </source>
</evidence>
<keyword evidence="2" id="KW-1185">Reference proteome</keyword>
<proteinExistence type="predicted"/>
<organism evidence="1 2">
    <name type="scientific">Advenella mandrilli</name>
    <dbReference type="NCBI Taxonomy" id="2800330"/>
    <lineage>
        <taxon>Bacteria</taxon>
        <taxon>Pseudomonadati</taxon>
        <taxon>Pseudomonadota</taxon>
        <taxon>Betaproteobacteria</taxon>
        <taxon>Burkholderiales</taxon>
        <taxon>Alcaligenaceae</taxon>
    </lineage>
</organism>
<dbReference type="Gene3D" id="3.40.190.10">
    <property type="entry name" value="Periplasmic binding protein-like II"/>
    <property type="match status" value="2"/>
</dbReference>
<gene>
    <name evidence="1" type="ORF">JHL22_02450</name>
</gene>
<name>A0ABS1EAW2_9BURK</name>
<protein>
    <submittedName>
        <fullName evidence="1">ABC transporter substrate-binding protein</fullName>
    </submittedName>
</protein>
<accession>A0ABS1EAW2</accession>